<dbReference type="Proteomes" id="UP000177050">
    <property type="component" value="Unassembled WGS sequence"/>
</dbReference>
<evidence type="ECO:0000313" key="3">
    <source>
        <dbReference type="Proteomes" id="UP000177050"/>
    </source>
</evidence>
<organism evidence="2 3">
    <name type="scientific">Candidatus Roizmanbacteria bacterium RIFOXYD1_FULL_38_12</name>
    <dbReference type="NCBI Taxonomy" id="1802093"/>
    <lineage>
        <taxon>Bacteria</taxon>
        <taxon>Candidatus Roizmaniibacteriota</taxon>
    </lineage>
</organism>
<keyword evidence="1" id="KW-1133">Transmembrane helix</keyword>
<sequence>MENIVNRISKWYRDLPEKKKYVEFITAVLSVPVMLTVIIINLSNLNQQKSATNKAANDKTTPIQVIITEGKQGERKEVPIDVPTTTSVPCTREVGPVSILSPRENEVVVRDPVCITISTQSSYCSVIWSYRLDDGDWSDFTDKNICLHNLSNGNKTIQLKIKSALSNDEVTLQRSFIYQGNNEPTFEPSPATSSANL</sequence>
<keyword evidence="1" id="KW-0812">Transmembrane</keyword>
<dbReference type="AlphaFoldDB" id="A0A1F7KZF7"/>
<evidence type="ECO:0000313" key="2">
    <source>
        <dbReference type="EMBL" id="OGK73259.1"/>
    </source>
</evidence>
<feature type="transmembrane region" description="Helical" evidence="1">
    <location>
        <begin position="21"/>
        <end position="42"/>
    </location>
</feature>
<keyword evidence="1" id="KW-0472">Membrane</keyword>
<proteinExistence type="predicted"/>
<gene>
    <name evidence="2" type="ORF">A3K52_00460</name>
</gene>
<comment type="caution">
    <text evidence="2">The sequence shown here is derived from an EMBL/GenBank/DDBJ whole genome shotgun (WGS) entry which is preliminary data.</text>
</comment>
<dbReference type="EMBL" id="MGBR01000001">
    <property type="protein sequence ID" value="OGK73259.1"/>
    <property type="molecule type" value="Genomic_DNA"/>
</dbReference>
<name>A0A1F7KZF7_9BACT</name>
<protein>
    <submittedName>
        <fullName evidence="2">Uncharacterized protein</fullName>
    </submittedName>
</protein>
<evidence type="ECO:0000256" key="1">
    <source>
        <dbReference type="SAM" id="Phobius"/>
    </source>
</evidence>
<accession>A0A1F7KZF7</accession>
<reference evidence="2 3" key="1">
    <citation type="journal article" date="2016" name="Nat. Commun.">
        <title>Thousands of microbial genomes shed light on interconnected biogeochemical processes in an aquifer system.</title>
        <authorList>
            <person name="Anantharaman K."/>
            <person name="Brown C.T."/>
            <person name="Hug L.A."/>
            <person name="Sharon I."/>
            <person name="Castelle C.J."/>
            <person name="Probst A.J."/>
            <person name="Thomas B.C."/>
            <person name="Singh A."/>
            <person name="Wilkins M.J."/>
            <person name="Karaoz U."/>
            <person name="Brodie E.L."/>
            <person name="Williams K.H."/>
            <person name="Hubbard S.S."/>
            <person name="Banfield J.F."/>
        </authorList>
    </citation>
    <scope>NUCLEOTIDE SEQUENCE [LARGE SCALE GENOMIC DNA]</scope>
</reference>